<proteinExistence type="inferred from homology"/>
<evidence type="ECO:0000313" key="4">
    <source>
        <dbReference type="Proteomes" id="UP001634747"/>
    </source>
</evidence>
<protein>
    <submittedName>
        <fullName evidence="3">GIY-YIG nuclease family protein</fullName>
    </submittedName>
</protein>
<dbReference type="Proteomes" id="UP001634747">
    <property type="component" value="Unassembled WGS sequence"/>
</dbReference>
<dbReference type="Pfam" id="PF01541">
    <property type="entry name" value="GIY-YIG"/>
    <property type="match status" value="1"/>
</dbReference>
<dbReference type="RefSeq" id="WP_263413972.1">
    <property type="nucleotide sequence ID" value="NZ_BAABBH010000001.1"/>
</dbReference>
<feature type="domain" description="GIY-YIG" evidence="2">
    <location>
        <begin position="1"/>
        <end position="58"/>
    </location>
</feature>
<evidence type="ECO:0000259" key="2">
    <source>
        <dbReference type="PROSITE" id="PS50164"/>
    </source>
</evidence>
<dbReference type="PROSITE" id="PS50164">
    <property type="entry name" value="GIY_YIG"/>
    <property type="match status" value="1"/>
</dbReference>
<dbReference type="PANTHER" id="PTHR34477">
    <property type="entry name" value="UPF0213 PROTEIN YHBQ"/>
    <property type="match status" value="1"/>
</dbReference>
<dbReference type="SUPFAM" id="SSF82771">
    <property type="entry name" value="GIY-YIG endonuclease"/>
    <property type="match status" value="1"/>
</dbReference>
<accession>A0ABW9KFL9</accession>
<organism evidence="3 4">
    <name type="scientific">Terriglobus aquaticus</name>
    <dbReference type="NCBI Taxonomy" id="940139"/>
    <lineage>
        <taxon>Bacteria</taxon>
        <taxon>Pseudomonadati</taxon>
        <taxon>Acidobacteriota</taxon>
        <taxon>Terriglobia</taxon>
        <taxon>Terriglobales</taxon>
        <taxon>Acidobacteriaceae</taxon>
        <taxon>Terriglobus</taxon>
    </lineage>
</organism>
<dbReference type="InterPro" id="IPR035901">
    <property type="entry name" value="GIY-YIG_endonuc_sf"/>
</dbReference>
<comment type="similarity">
    <text evidence="1">Belongs to the UPF0213 family.</text>
</comment>
<dbReference type="EMBL" id="JBJYXY010000001">
    <property type="protein sequence ID" value="MFN2974464.1"/>
    <property type="molecule type" value="Genomic_DNA"/>
</dbReference>
<name>A0ABW9KFL9_9BACT</name>
<dbReference type="Gene3D" id="3.40.1440.10">
    <property type="entry name" value="GIY-YIG endonuclease"/>
    <property type="match status" value="1"/>
</dbReference>
<dbReference type="PANTHER" id="PTHR34477:SF5">
    <property type="entry name" value="BSL5627 PROTEIN"/>
    <property type="match status" value="1"/>
</dbReference>
<dbReference type="InterPro" id="IPR050190">
    <property type="entry name" value="UPF0213_domain"/>
</dbReference>
<keyword evidence="4" id="KW-1185">Reference proteome</keyword>
<comment type="caution">
    <text evidence="3">The sequence shown here is derived from an EMBL/GenBank/DDBJ whole genome shotgun (WGS) entry which is preliminary data.</text>
</comment>
<gene>
    <name evidence="3" type="ORF">ACK2TP_01680</name>
</gene>
<sequence length="106" mass="12364">MTSHIEGRVVQHRNGTFKGFTSKYRCNRLVWYLRFPYVEDAIAYEKKIKGWTRARKVALIEAENPTWDDLSAEWGKQAAPYDWSAEANRKQILRSAQDDTAPIESE</sequence>
<dbReference type="InterPro" id="IPR000305">
    <property type="entry name" value="GIY-YIG_endonuc"/>
</dbReference>
<reference evidence="3 4" key="1">
    <citation type="submission" date="2024-12" db="EMBL/GenBank/DDBJ databases">
        <authorList>
            <person name="Lee Y."/>
        </authorList>
    </citation>
    <scope>NUCLEOTIDE SEQUENCE [LARGE SCALE GENOMIC DNA]</scope>
    <source>
        <strain evidence="3 4">03SUJ4</strain>
    </source>
</reference>
<evidence type="ECO:0000256" key="1">
    <source>
        <dbReference type="ARBA" id="ARBA00007435"/>
    </source>
</evidence>
<evidence type="ECO:0000313" key="3">
    <source>
        <dbReference type="EMBL" id="MFN2974464.1"/>
    </source>
</evidence>